<evidence type="ECO:0000313" key="3">
    <source>
        <dbReference type="Proteomes" id="UP001479436"/>
    </source>
</evidence>
<proteinExistence type="predicted"/>
<keyword evidence="3" id="KW-1185">Reference proteome</keyword>
<evidence type="ECO:0000256" key="1">
    <source>
        <dbReference type="SAM" id="MobiDB-lite"/>
    </source>
</evidence>
<protein>
    <submittedName>
        <fullName evidence="2">Uncharacterized protein</fullName>
    </submittedName>
</protein>
<dbReference type="Proteomes" id="UP001479436">
    <property type="component" value="Unassembled WGS sequence"/>
</dbReference>
<accession>A0ABR2W7D2</accession>
<comment type="caution">
    <text evidence="2">The sequence shown here is derived from an EMBL/GenBank/DDBJ whole genome shotgun (WGS) entry which is preliminary data.</text>
</comment>
<feature type="region of interest" description="Disordered" evidence="1">
    <location>
        <begin position="81"/>
        <end position="153"/>
    </location>
</feature>
<feature type="region of interest" description="Disordered" evidence="1">
    <location>
        <begin position="36"/>
        <end position="55"/>
    </location>
</feature>
<gene>
    <name evidence="2" type="ORF">K7432_002690</name>
</gene>
<organism evidence="2 3">
    <name type="scientific">Basidiobolus ranarum</name>
    <dbReference type="NCBI Taxonomy" id="34480"/>
    <lineage>
        <taxon>Eukaryota</taxon>
        <taxon>Fungi</taxon>
        <taxon>Fungi incertae sedis</taxon>
        <taxon>Zoopagomycota</taxon>
        <taxon>Entomophthoromycotina</taxon>
        <taxon>Basidiobolomycetes</taxon>
        <taxon>Basidiobolales</taxon>
        <taxon>Basidiobolaceae</taxon>
        <taxon>Basidiobolus</taxon>
    </lineage>
</organism>
<dbReference type="EMBL" id="JASJQH010006950">
    <property type="protein sequence ID" value="KAK9722385.1"/>
    <property type="molecule type" value="Genomic_DNA"/>
</dbReference>
<evidence type="ECO:0000313" key="2">
    <source>
        <dbReference type="EMBL" id="KAK9722385.1"/>
    </source>
</evidence>
<feature type="compositionally biased region" description="Basic and acidic residues" evidence="1">
    <location>
        <begin position="95"/>
        <end position="109"/>
    </location>
</feature>
<name>A0ABR2W7D2_9FUNG</name>
<sequence length="153" mass="17254">MTEEKKEVKEEAPDLEALKARLDVSVNMARSLVTSWLPSEEEEEEEKTETIENFKGRAPRLGLGAKFLSHAQGTANAVGQSLIESKMKRKLTAIKPRDEDEVDTKKVEEQSEDEDSRTATTGNNKKSKKAISGGDFLSQYLNERRTKKKKNKK</sequence>
<reference evidence="2 3" key="1">
    <citation type="submission" date="2023-04" db="EMBL/GenBank/DDBJ databases">
        <title>Genome of Basidiobolus ranarum AG-B5.</title>
        <authorList>
            <person name="Stajich J.E."/>
            <person name="Carter-House D."/>
            <person name="Gryganskyi A."/>
        </authorList>
    </citation>
    <scope>NUCLEOTIDE SEQUENCE [LARGE SCALE GENOMIC DNA]</scope>
    <source>
        <strain evidence="2 3">AG-B5</strain>
    </source>
</reference>
<dbReference type="Pfam" id="PF11595">
    <property type="entry name" value="DUF3245"/>
    <property type="match status" value="1"/>
</dbReference>
<dbReference type="InterPro" id="IPR021641">
    <property type="entry name" value="DUF3245"/>
</dbReference>